<proteinExistence type="predicted"/>
<reference evidence="3" key="1">
    <citation type="submission" date="2013-06" db="EMBL/GenBank/DDBJ databases">
        <authorList>
            <person name="Zhao Q."/>
        </authorList>
    </citation>
    <scope>NUCLEOTIDE SEQUENCE</scope>
    <source>
        <strain evidence="3">cv. W1943</strain>
    </source>
</reference>
<reference evidence="2" key="2">
    <citation type="submission" date="2015-06" db="UniProtKB">
        <authorList>
            <consortium name="EnsemblPlants"/>
        </authorList>
    </citation>
    <scope>IDENTIFICATION</scope>
</reference>
<dbReference type="AlphaFoldDB" id="A0A0E0QN95"/>
<name>A0A0E0QN95_ORYRU</name>
<evidence type="ECO:0000256" key="1">
    <source>
        <dbReference type="SAM" id="MobiDB-lite"/>
    </source>
</evidence>
<organism evidence="2 3">
    <name type="scientific">Oryza rufipogon</name>
    <name type="common">Brownbeard rice</name>
    <name type="synonym">Asian wild rice</name>
    <dbReference type="NCBI Taxonomy" id="4529"/>
    <lineage>
        <taxon>Eukaryota</taxon>
        <taxon>Viridiplantae</taxon>
        <taxon>Streptophyta</taxon>
        <taxon>Embryophyta</taxon>
        <taxon>Tracheophyta</taxon>
        <taxon>Spermatophyta</taxon>
        <taxon>Magnoliopsida</taxon>
        <taxon>Liliopsida</taxon>
        <taxon>Poales</taxon>
        <taxon>Poaceae</taxon>
        <taxon>BOP clade</taxon>
        <taxon>Oryzoideae</taxon>
        <taxon>Oryzeae</taxon>
        <taxon>Oryzinae</taxon>
        <taxon>Oryza</taxon>
    </lineage>
</organism>
<accession>A0A0E0QN95</accession>
<protein>
    <submittedName>
        <fullName evidence="2">Uncharacterized protein</fullName>
    </submittedName>
</protein>
<dbReference type="HOGENOM" id="CLU_2162580_0_0_1"/>
<sequence>MPRRLLRTEDNDARLHLQFIRCSPKTTTPACFCLPSPTSINRVAACCPPKTATPACFCLLSPISINSVDPVHQMRLFLQNNWHPEVLLAGNKPAARSSTAGPRSPPPPISA</sequence>
<feature type="region of interest" description="Disordered" evidence="1">
    <location>
        <begin position="89"/>
        <end position="111"/>
    </location>
</feature>
<dbReference type="Proteomes" id="UP000008022">
    <property type="component" value="Unassembled WGS sequence"/>
</dbReference>
<evidence type="ECO:0000313" key="2">
    <source>
        <dbReference type="EnsemblPlants" id="ORUFI09G01710.1"/>
    </source>
</evidence>
<dbReference type="EnsemblPlants" id="ORUFI09G01710.1">
    <property type="protein sequence ID" value="ORUFI09G01710.1"/>
    <property type="gene ID" value="ORUFI09G01710"/>
</dbReference>
<dbReference type="Gramene" id="ORUFI09G01710.1">
    <property type="protein sequence ID" value="ORUFI09G01710.1"/>
    <property type="gene ID" value="ORUFI09G01710"/>
</dbReference>
<evidence type="ECO:0000313" key="3">
    <source>
        <dbReference type="Proteomes" id="UP000008022"/>
    </source>
</evidence>
<keyword evidence="3" id="KW-1185">Reference proteome</keyword>